<dbReference type="AlphaFoldDB" id="A0ABD2MCZ5"/>
<dbReference type="Pfam" id="PF06012">
    <property type="entry name" value="DUF908"/>
    <property type="match status" value="1"/>
</dbReference>
<evidence type="ECO:0000313" key="2">
    <source>
        <dbReference type="EMBL" id="KAL3125374.1"/>
    </source>
</evidence>
<accession>A0ABD2MCZ5</accession>
<dbReference type="InterPro" id="IPR010309">
    <property type="entry name" value="E3_Ub_ligase_DUF908"/>
</dbReference>
<name>A0ABD2MCZ5_9BILA</name>
<comment type="caution">
    <text evidence="2">The sequence shown here is derived from an EMBL/GenBank/DDBJ whole genome shotgun (WGS) entry which is preliminary data.</text>
</comment>
<dbReference type="EMBL" id="JBICBT010000032">
    <property type="protein sequence ID" value="KAL3125374.1"/>
    <property type="molecule type" value="Genomic_DNA"/>
</dbReference>
<proteinExistence type="predicted"/>
<organism evidence="2 3">
    <name type="scientific">Heterodera trifolii</name>
    <dbReference type="NCBI Taxonomy" id="157864"/>
    <lineage>
        <taxon>Eukaryota</taxon>
        <taxon>Metazoa</taxon>
        <taxon>Ecdysozoa</taxon>
        <taxon>Nematoda</taxon>
        <taxon>Chromadorea</taxon>
        <taxon>Rhabditida</taxon>
        <taxon>Tylenchina</taxon>
        <taxon>Tylenchomorpha</taxon>
        <taxon>Tylenchoidea</taxon>
        <taxon>Heteroderidae</taxon>
        <taxon>Heteroderinae</taxon>
        <taxon>Heterodera</taxon>
    </lineage>
</organism>
<reference evidence="2 3" key="1">
    <citation type="submission" date="2024-10" db="EMBL/GenBank/DDBJ databases">
        <authorList>
            <person name="Kim D."/>
        </authorList>
    </citation>
    <scope>NUCLEOTIDE SEQUENCE [LARGE SCALE GENOMIC DNA]</scope>
    <source>
        <strain evidence="2">BH-2024</strain>
    </source>
</reference>
<protein>
    <recommendedName>
        <fullName evidence="1">DUF908 domain-containing protein</fullName>
    </recommendedName>
</protein>
<evidence type="ECO:0000259" key="1">
    <source>
        <dbReference type="Pfam" id="PF06012"/>
    </source>
</evidence>
<gene>
    <name evidence="2" type="ORF">niasHT_002102</name>
</gene>
<evidence type="ECO:0000313" key="3">
    <source>
        <dbReference type="Proteomes" id="UP001620626"/>
    </source>
</evidence>
<keyword evidence="3" id="KW-1185">Reference proteome</keyword>
<feature type="domain" description="DUF908" evidence="1">
    <location>
        <begin position="92"/>
        <end position="157"/>
    </location>
</feature>
<sequence length="350" mass="39855">MKIVIEKLKPFSTEITSECQRVISNMKNTGDNAKFVSGLDMMTEWCSTFGKTEMGRWAEVLNDCDSVLEAALEEDQNGTFAVDRDESLEAPVLSVLRFTSLLFENTFSRSIYASMERLIKLLDCRKMWVLVQVLRLLMIISKSSRFISQHITQESRSKLYTKLMAILEAWNGRLRTVPINEFCSDAYTVSPTMLSIQIRSDVPGYTVNLDKSITKSISEMSAAFSSITLDDAEKALANFKVRFAYSSKSLNERFYLVMARLIATSVFFYSRCLITEEWRLNSLANDRFIEYCCEILRCEMPPKCLALIDAVKTEALKTLASVVFLEKDKKYVCISIAISVPFNSTIHFPP</sequence>
<dbReference type="Proteomes" id="UP001620626">
    <property type="component" value="Unassembled WGS sequence"/>
</dbReference>